<evidence type="ECO:0000313" key="5">
    <source>
        <dbReference type="Proteomes" id="UP001570846"/>
    </source>
</evidence>
<proteinExistence type="predicted"/>
<comment type="caution">
    <text evidence="2">The sequence shown here is derived from an EMBL/GenBank/DDBJ whole genome shotgun (WGS) entry which is preliminary data.</text>
</comment>
<gene>
    <name evidence="3" type="ORF">ACD591_14170</name>
    <name evidence="2" type="ORF">FOE74_18055</name>
</gene>
<reference evidence="3 5" key="3">
    <citation type="submission" date="2024-08" db="EMBL/GenBank/DDBJ databases">
        <authorList>
            <person name="Wei W."/>
        </authorList>
    </citation>
    <scope>NUCLEOTIDE SEQUENCE [LARGE SCALE GENOMIC DNA]</scope>
    <source>
        <strain evidence="3 5">XU2</strain>
    </source>
</reference>
<sequence>MKSPYTGGKVEIITERQSVPFKGETFEMDVETLVCVDSKKRFTTGEMDDKFVDTLHSLWRERYKVPTAQQLKAAREKLGLSLRRMSTLLGLGINQYRHYEAGKLPKPSHQLLLRLLVNEGALSYILALQCDKVPKKTLKAWESYIHGEKSIIEVEHTPKVNRKPLIKTPVHEEEYYRSNNYKDIIEAGTSLEYSELYSAA</sequence>
<protein>
    <submittedName>
        <fullName evidence="2">Helix-turn-helix domain-containing protein</fullName>
    </submittedName>
    <submittedName>
        <fullName evidence="3">Type II toxin-antitoxin system MqsA family antitoxin</fullName>
    </submittedName>
</protein>
<dbReference type="InterPro" id="IPR032758">
    <property type="entry name" value="MqsA/HigA-2"/>
</dbReference>
<dbReference type="Proteomes" id="UP001570846">
    <property type="component" value="Unassembled WGS sequence"/>
</dbReference>
<feature type="domain" description="HTH cro/C1-type" evidence="1">
    <location>
        <begin position="71"/>
        <end position="115"/>
    </location>
</feature>
<evidence type="ECO:0000313" key="3">
    <source>
        <dbReference type="EMBL" id="MFA1772443.1"/>
    </source>
</evidence>
<dbReference type="SUPFAM" id="SSF47413">
    <property type="entry name" value="lambda repressor-like DNA-binding domains"/>
    <property type="match status" value="1"/>
</dbReference>
<dbReference type="Proteomes" id="UP000323866">
    <property type="component" value="Unassembled WGS sequence"/>
</dbReference>
<organism evidence="2 4">
    <name type="scientific">Rufibacter glacialis</name>
    <dbReference type="NCBI Taxonomy" id="1259555"/>
    <lineage>
        <taxon>Bacteria</taxon>
        <taxon>Pseudomonadati</taxon>
        <taxon>Bacteroidota</taxon>
        <taxon>Cytophagia</taxon>
        <taxon>Cytophagales</taxon>
        <taxon>Hymenobacteraceae</taxon>
        <taxon>Rufibacter</taxon>
    </lineage>
</organism>
<reference evidence="2 4" key="2">
    <citation type="submission" date="2019-09" db="EMBL/GenBank/DDBJ databases">
        <title>A bacterium isolated from glacier soil.</title>
        <authorList>
            <person name="Liu Q."/>
        </authorList>
    </citation>
    <scope>NUCLEOTIDE SEQUENCE [LARGE SCALE GENOMIC DNA]</scope>
    <source>
        <strain evidence="2 4">MDT1-10-3</strain>
    </source>
</reference>
<dbReference type="Gene3D" id="1.10.260.40">
    <property type="entry name" value="lambda repressor-like DNA-binding domains"/>
    <property type="match status" value="1"/>
</dbReference>
<dbReference type="RefSeq" id="WP_149100036.1">
    <property type="nucleotide sequence ID" value="NZ_BMMG01000007.1"/>
</dbReference>
<evidence type="ECO:0000259" key="1">
    <source>
        <dbReference type="PROSITE" id="PS50943"/>
    </source>
</evidence>
<keyword evidence="5" id="KW-1185">Reference proteome</keyword>
<dbReference type="InterPro" id="IPR010982">
    <property type="entry name" value="Lambda_DNA-bd_dom_sf"/>
</dbReference>
<dbReference type="OrthoDB" id="9804491at2"/>
<evidence type="ECO:0000313" key="4">
    <source>
        <dbReference type="Proteomes" id="UP000323866"/>
    </source>
</evidence>
<dbReference type="CDD" id="cd00093">
    <property type="entry name" value="HTH_XRE"/>
    <property type="match status" value="1"/>
</dbReference>
<dbReference type="InterPro" id="IPR001387">
    <property type="entry name" value="Cro/C1-type_HTH"/>
</dbReference>
<evidence type="ECO:0000313" key="2">
    <source>
        <dbReference type="EMBL" id="KAA6431008.1"/>
    </source>
</evidence>
<dbReference type="Pfam" id="PF15731">
    <property type="entry name" value="MqsA_antitoxin"/>
    <property type="match status" value="1"/>
</dbReference>
<dbReference type="GO" id="GO:0003677">
    <property type="term" value="F:DNA binding"/>
    <property type="evidence" value="ECO:0007669"/>
    <property type="project" value="InterPro"/>
</dbReference>
<name>A0A5M8Q7B6_9BACT</name>
<dbReference type="EMBL" id="JBGOGF010000007">
    <property type="protein sequence ID" value="MFA1772443.1"/>
    <property type="molecule type" value="Genomic_DNA"/>
</dbReference>
<dbReference type="AlphaFoldDB" id="A0A5M8Q7B6"/>
<reference evidence="2 4" key="1">
    <citation type="submission" date="2019-07" db="EMBL/GenBank/DDBJ databases">
        <authorList>
            <person name="Qu J.-H."/>
        </authorList>
    </citation>
    <scope>NUCLEOTIDE SEQUENCE [LARGE SCALE GENOMIC DNA]</scope>
    <source>
        <strain evidence="2 4">MDT1-10-3</strain>
    </source>
</reference>
<dbReference type="PROSITE" id="PS50943">
    <property type="entry name" value="HTH_CROC1"/>
    <property type="match status" value="1"/>
</dbReference>
<accession>A0A5M8Q7B6</accession>
<dbReference type="EMBL" id="VKKZ01000024">
    <property type="protein sequence ID" value="KAA6431008.1"/>
    <property type="molecule type" value="Genomic_DNA"/>
</dbReference>